<evidence type="ECO:0000313" key="1">
    <source>
        <dbReference type="EMBL" id="GBP96647.1"/>
    </source>
</evidence>
<keyword evidence="2" id="KW-1185">Reference proteome</keyword>
<proteinExistence type="predicted"/>
<dbReference type="EMBL" id="BGZK01002816">
    <property type="protein sequence ID" value="GBP96647.1"/>
    <property type="molecule type" value="Genomic_DNA"/>
</dbReference>
<sequence length="66" mass="7076">MKASKQINDGSSTPAAGATEAIQVDDIIWVELFAILIAEEFADIIRCRYKSRPASLVGGLRPAGDQ</sequence>
<protein>
    <submittedName>
        <fullName evidence="1">Uncharacterized protein</fullName>
    </submittedName>
</protein>
<evidence type="ECO:0000313" key="2">
    <source>
        <dbReference type="Proteomes" id="UP000299102"/>
    </source>
</evidence>
<comment type="caution">
    <text evidence="1">The sequence shown here is derived from an EMBL/GenBank/DDBJ whole genome shotgun (WGS) entry which is preliminary data.</text>
</comment>
<name>A0A4C2ACR3_EUMVA</name>
<reference evidence="1 2" key="1">
    <citation type="journal article" date="2019" name="Commun. Biol.">
        <title>The bagworm genome reveals a unique fibroin gene that provides high tensile strength.</title>
        <authorList>
            <person name="Kono N."/>
            <person name="Nakamura H."/>
            <person name="Ohtoshi R."/>
            <person name="Tomita M."/>
            <person name="Numata K."/>
            <person name="Arakawa K."/>
        </authorList>
    </citation>
    <scope>NUCLEOTIDE SEQUENCE [LARGE SCALE GENOMIC DNA]</scope>
</reference>
<dbReference type="Proteomes" id="UP000299102">
    <property type="component" value="Unassembled WGS sequence"/>
</dbReference>
<dbReference type="AlphaFoldDB" id="A0A4C2ACR3"/>
<accession>A0A4C2ACR3</accession>
<gene>
    <name evidence="1" type="ORF">EVAR_46057_1</name>
</gene>
<organism evidence="1 2">
    <name type="scientific">Eumeta variegata</name>
    <name type="common">Bagworm moth</name>
    <name type="synonym">Eumeta japonica</name>
    <dbReference type="NCBI Taxonomy" id="151549"/>
    <lineage>
        <taxon>Eukaryota</taxon>
        <taxon>Metazoa</taxon>
        <taxon>Ecdysozoa</taxon>
        <taxon>Arthropoda</taxon>
        <taxon>Hexapoda</taxon>
        <taxon>Insecta</taxon>
        <taxon>Pterygota</taxon>
        <taxon>Neoptera</taxon>
        <taxon>Endopterygota</taxon>
        <taxon>Lepidoptera</taxon>
        <taxon>Glossata</taxon>
        <taxon>Ditrysia</taxon>
        <taxon>Tineoidea</taxon>
        <taxon>Psychidae</taxon>
        <taxon>Oiketicinae</taxon>
        <taxon>Eumeta</taxon>
    </lineage>
</organism>